<dbReference type="RefSeq" id="WP_084335199.1">
    <property type="nucleotide sequence ID" value="NZ_FNFD01000005.1"/>
</dbReference>
<keyword evidence="3" id="KW-1185">Reference proteome</keyword>
<dbReference type="Proteomes" id="UP000198706">
    <property type="component" value="Unassembled WGS sequence"/>
</dbReference>
<feature type="domain" description="Type 4 fimbrial biogenesis protein PilX N-terminal" evidence="1">
    <location>
        <begin position="9"/>
        <end position="59"/>
    </location>
</feature>
<protein>
    <submittedName>
        <fullName evidence="2">Type IV pilus assembly protein PilX</fullName>
    </submittedName>
</protein>
<evidence type="ECO:0000259" key="1">
    <source>
        <dbReference type="Pfam" id="PF14341"/>
    </source>
</evidence>
<proteinExistence type="predicted"/>
<dbReference type="Pfam" id="PF14341">
    <property type="entry name" value="PilX_N"/>
    <property type="match status" value="1"/>
</dbReference>
<evidence type="ECO:0000313" key="2">
    <source>
        <dbReference type="EMBL" id="SDK24735.1"/>
    </source>
</evidence>
<gene>
    <name evidence="2" type="ORF">SAMN05216186_105159</name>
</gene>
<dbReference type="STRING" id="137658.SAMN05216186_105159"/>
<evidence type="ECO:0000313" key="3">
    <source>
        <dbReference type="Proteomes" id="UP000198706"/>
    </source>
</evidence>
<dbReference type="AlphaFoldDB" id="A0A1G9ADY5"/>
<sequence length="170" mass="18775">MSPLLHKQRGATLLIALVMLLIVTLLAISSMRETTLESRMTGSALEQKRLFNSAESGLRDAEKRLTNLVRPPERCNGNNMSVTPLCILNRDPSYDTPDFTGSVAYKGSDNATKPDRETSWYVIQAYVITPQYGDAMKGKGGIFAYEINSQAKNSKGGKSILRSVVVRQFN</sequence>
<dbReference type="EMBL" id="FNFD01000005">
    <property type="protein sequence ID" value="SDK24735.1"/>
    <property type="molecule type" value="Genomic_DNA"/>
</dbReference>
<accession>A0A1G9ADY5</accession>
<name>A0A1G9ADY5_9PSED</name>
<dbReference type="InterPro" id="IPR025746">
    <property type="entry name" value="PilX_N_dom"/>
</dbReference>
<reference evidence="2 3" key="1">
    <citation type="submission" date="2016-10" db="EMBL/GenBank/DDBJ databases">
        <authorList>
            <person name="de Groot N.N."/>
        </authorList>
    </citation>
    <scope>NUCLEOTIDE SEQUENCE [LARGE SCALE GENOMIC DNA]</scope>
    <source>
        <strain evidence="2 3">JCM 21544</strain>
    </source>
</reference>
<organism evidence="2 3">
    <name type="scientific">Pseudomonas indica</name>
    <dbReference type="NCBI Taxonomy" id="137658"/>
    <lineage>
        <taxon>Bacteria</taxon>
        <taxon>Pseudomonadati</taxon>
        <taxon>Pseudomonadota</taxon>
        <taxon>Gammaproteobacteria</taxon>
        <taxon>Pseudomonadales</taxon>
        <taxon>Pseudomonadaceae</taxon>
        <taxon>Pseudomonas</taxon>
    </lineage>
</organism>